<sequence>MDIILKLQEWLEILYEEGVVGRLNKPIYVEDIRKAMVI</sequence>
<dbReference type="HOGENOM" id="CLU_3335737_0_0_1"/>
<dbReference type="AlphaFoldDB" id="E5A910"/>
<accession>E5A910</accession>
<evidence type="ECO:0000313" key="2">
    <source>
        <dbReference type="Proteomes" id="UP000002668"/>
    </source>
</evidence>
<organism evidence="2">
    <name type="scientific">Leptosphaeria maculans (strain JN3 / isolate v23.1.3 / race Av1-4-5-6-7-8)</name>
    <name type="common">Blackleg fungus</name>
    <name type="synonym">Phoma lingam</name>
    <dbReference type="NCBI Taxonomy" id="985895"/>
    <lineage>
        <taxon>Eukaryota</taxon>
        <taxon>Fungi</taxon>
        <taxon>Dikarya</taxon>
        <taxon>Ascomycota</taxon>
        <taxon>Pezizomycotina</taxon>
        <taxon>Dothideomycetes</taxon>
        <taxon>Pleosporomycetidae</taxon>
        <taxon>Pleosporales</taxon>
        <taxon>Pleosporineae</taxon>
        <taxon>Leptosphaeriaceae</taxon>
        <taxon>Plenodomus</taxon>
        <taxon>Plenodomus lingam/Leptosphaeria maculans species complex</taxon>
    </lineage>
</organism>
<dbReference type="InParanoid" id="E5A910"/>
<reference evidence="2" key="1">
    <citation type="journal article" date="2011" name="Nat. Commun.">
        <title>Effector diversification within compartments of the Leptosphaeria maculans genome affected by Repeat-Induced Point mutations.</title>
        <authorList>
            <person name="Rouxel T."/>
            <person name="Grandaubert J."/>
            <person name="Hane J.K."/>
            <person name="Hoede C."/>
            <person name="van de Wouw A.P."/>
            <person name="Couloux A."/>
            <person name="Dominguez V."/>
            <person name="Anthouard V."/>
            <person name="Bally P."/>
            <person name="Bourras S."/>
            <person name="Cozijnsen A.J."/>
            <person name="Ciuffetti L.M."/>
            <person name="Degrave A."/>
            <person name="Dilmaghani A."/>
            <person name="Duret L."/>
            <person name="Fudal I."/>
            <person name="Goodwin S.B."/>
            <person name="Gout L."/>
            <person name="Glaser N."/>
            <person name="Linglin J."/>
            <person name="Kema G.H.J."/>
            <person name="Lapalu N."/>
            <person name="Lawrence C.B."/>
            <person name="May K."/>
            <person name="Meyer M."/>
            <person name="Ollivier B."/>
            <person name="Poulain J."/>
            <person name="Schoch C.L."/>
            <person name="Simon A."/>
            <person name="Spatafora J.W."/>
            <person name="Stachowiak A."/>
            <person name="Turgeon B.G."/>
            <person name="Tyler B.M."/>
            <person name="Vincent D."/>
            <person name="Weissenbach J."/>
            <person name="Amselem J."/>
            <person name="Quesneville H."/>
            <person name="Oliver R.P."/>
            <person name="Wincker P."/>
            <person name="Balesdent M.-H."/>
            <person name="Howlett B.J."/>
        </authorList>
    </citation>
    <scope>NUCLEOTIDE SEQUENCE [LARGE SCALE GENOMIC DNA]</scope>
    <source>
        <strain evidence="2">JN3 / isolate v23.1.3 / race Av1-4-5-6-7-8</strain>
    </source>
</reference>
<protein>
    <submittedName>
        <fullName evidence="1">Predicted protein</fullName>
    </submittedName>
</protein>
<gene>
    <name evidence="1" type="ORF">LEMA_uP076940.1</name>
</gene>
<dbReference type="Proteomes" id="UP000002668">
    <property type="component" value="Genome"/>
</dbReference>
<dbReference type="VEuPathDB" id="FungiDB:LEMA_uP076940.1"/>
<dbReference type="EMBL" id="FP929137">
    <property type="protein sequence ID" value="CBY00105.1"/>
    <property type="molecule type" value="Genomic_DNA"/>
</dbReference>
<name>E5A910_LEPMJ</name>
<keyword evidence="2" id="KW-1185">Reference proteome</keyword>
<proteinExistence type="predicted"/>
<evidence type="ECO:0000313" key="1">
    <source>
        <dbReference type="EMBL" id="CBY00105.1"/>
    </source>
</evidence>